<protein>
    <submittedName>
        <fullName evidence="1">Uncharacterized protein</fullName>
    </submittedName>
</protein>
<organism evidence="1 2">
    <name type="scientific">Yersinia enterocolitica</name>
    <dbReference type="NCBI Taxonomy" id="630"/>
    <lineage>
        <taxon>Bacteria</taxon>
        <taxon>Pseudomonadati</taxon>
        <taxon>Pseudomonadota</taxon>
        <taxon>Gammaproteobacteria</taxon>
        <taxon>Enterobacterales</taxon>
        <taxon>Yersiniaceae</taxon>
        <taxon>Yersinia</taxon>
    </lineage>
</organism>
<dbReference type="AlphaFoldDB" id="A0A0E1NAZ7"/>
<accession>A0A0E1NAZ7</accession>
<evidence type="ECO:0000313" key="2">
    <source>
        <dbReference type="Proteomes" id="UP000048841"/>
    </source>
</evidence>
<dbReference type="KEGG" id="yet:CH48_614"/>
<sequence length="68" mass="7647">MLIRFLGSESINAYTAHDSTHFSSTQSRATTKIRRKPCLIFLLVQRAVGEVLLDLQLVGDISQLDPHH</sequence>
<proteinExistence type="predicted"/>
<evidence type="ECO:0000313" key="1">
    <source>
        <dbReference type="EMBL" id="CFQ64923.1"/>
    </source>
</evidence>
<gene>
    <name evidence="1" type="ORF">ERS137941_02443</name>
</gene>
<reference evidence="1 2" key="1">
    <citation type="submission" date="2015-03" db="EMBL/GenBank/DDBJ databases">
        <authorList>
            <person name="Murphy D."/>
        </authorList>
    </citation>
    <scope>NUCLEOTIDE SEQUENCE [LARGE SCALE GENOMIC DNA]</scope>
    <source>
        <strain evidence="1 2">IP26249</strain>
    </source>
</reference>
<dbReference type="EMBL" id="CGBR01000016">
    <property type="protein sequence ID" value="CFQ64923.1"/>
    <property type="molecule type" value="Genomic_DNA"/>
</dbReference>
<dbReference type="Proteomes" id="UP000048841">
    <property type="component" value="Unassembled WGS sequence"/>
</dbReference>
<name>A0A0E1NAZ7_YEREN</name>